<gene>
    <name evidence="1" type="ORF">BDK51DRAFT_53073</name>
</gene>
<evidence type="ECO:0000313" key="2">
    <source>
        <dbReference type="Proteomes" id="UP000269721"/>
    </source>
</evidence>
<dbReference type="EMBL" id="KZ999336">
    <property type="protein sequence ID" value="RKO85170.1"/>
    <property type="molecule type" value="Genomic_DNA"/>
</dbReference>
<keyword evidence="2" id="KW-1185">Reference proteome</keyword>
<name>A0A4P9W3E1_9FUNG</name>
<dbReference type="OrthoDB" id="270167at2759"/>
<dbReference type="InterPro" id="IPR036873">
    <property type="entry name" value="Rhodanese-like_dom_sf"/>
</dbReference>
<dbReference type="AlphaFoldDB" id="A0A4P9W3E1"/>
<dbReference type="SUPFAM" id="SSF52821">
    <property type="entry name" value="Rhodanese/Cell cycle control phosphatase"/>
    <property type="match status" value="1"/>
</dbReference>
<proteinExistence type="predicted"/>
<sequence length="64" mass="7211">MLKASAKHISTLVSTRWLAEHTAHVKVVDASWHLPSANRDAKKEYMAQHLQVFTRTPTLDDSAI</sequence>
<dbReference type="Proteomes" id="UP000269721">
    <property type="component" value="Unassembled WGS sequence"/>
</dbReference>
<organism evidence="1 2">
    <name type="scientific">Blyttiomyces helicus</name>
    <dbReference type="NCBI Taxonomy" id="388810"/>
    <lineage>
        <taxon>Eukaryota</taxon>
        <taxon>Fungi</taxon>
        <taxon>Fungi incertae sedis</taxon>
        <taxon>Chytridiomycota</taxon>
        <taxon>Chytridiomycota incertae sedis</taxon>
        <taxon>Chytridiomycetes</taxon>
        <taxon>Chytridiomycetes incertae sedis</taxon>
        <taxon>Blyttiomyces</taxon>
    </lineage>
</organism>
<dbReference type="Gene3D" id="3.40.250.10">
    <property type="entry name" value="Rhodanese-like domain"/>
    <property type="match status" value="1"/>
</dbReference>
<reference evidence="2" key="1">
    <citation type="journal article" date="2018" name="Nat. Microbiol.">
        <title>Leveraging single-cell genomics to expand the fungal tree of life.</title>
        <authorList>
            <person name="Ahrendt S.R."/>
            <person name="Quandt C.A."/>
            <person name="Ciobanu D."/>
            <person name="Clum A."/>
            <person name="Salamov A."/>
            <person name="Andreopoulos B."/>
            <person name="Cheng J.F."/>
            <person name="Woyke T."/>
            <person name="Pelin A."/>
            <person name="Henrissat B."/>
            <person name="Reynolds N.K."/>
            <person name="Benny G.L."/>
            <person name="Smith M.E."/>
            <person name="James T.Y."/>
            <person name="Grigoriev I.V."/>
        </authorList>
    </citation>
    <scope>NUCLEOTIDE SEQUENCE [LARGE SCALE GENOMIC DNA]</scope>
</reference>
<evidence type="ECO:0000313" key="1">
    <source>
        <dbReference type="EMBL" id="RKO85170.1"/>
    </source>
</evidence>
<protein>
    <submittedName>
        <fullName evidence="1">Uncharacterized protein</fullName>
    </submittedName>
</protein>
<accession>A0A4P9W3E1</accession>